<dbReference type="SUPFAM" id="SSF47413">
    <property type="entry name" value="lambda repressor-like DNA-binding domains"/>
    <property type="match status" value="1"/>
</dbReference>
<dbReference type="AlphaFoldDB" id="A0AAW4W2F3"/>
<gene>
    <name evidence="3" type="ORF">LKD22_08520</name>
</gene>
<dbReference type="Gene3D" id="1.10.260.40">
    <property type="entry name" value="lambda repressor-like DNA-binding domains"/>
    <property type="match status" value="1"/>
</dbReference>
<reference evidence="3 4" key="1">
    <citation type="submission" date="2021-10" db="EMBL/GenBank/DDBJ databases">
        <title>Anaerobic single-cell dispensing facilitates the cultivation of human gut bacteria.</title>
        <authorList>
            <person name="Afrizal A."/>
        </authorList>
    </citation>
    <scope>NUCLEOTIDE SEQUENCE [LARGE SCALE GENOMIC DNA]</scope>
    <source>
        <strain evidence="3 4">CLA-AA-H270</strain>
    </source>
</reference>
<dbReference type="GO" id="GO:0003677">
    <property type="term" value="F:DNA binding"/>
    <property type="evidence" value="ECO:0007669"/>
    <property type="project" value="UniProtKB-KW"/>
</dbReference>
<dbReference type="EMBL" id="JAJEPX010000024">
    <property type="protein sequence ID" value="MCC2177168.1"/>
    <property type="molecule type" value="Genomic_DNA"/>
</dbReference>
<dbReference type="RefSeq" id="WP_227600824.1">
    <property type="nucleotide sequence ID" value="NZ_JAJEPX010000024.1"/>
</dbReference>
<organism evidence="3 4">
    <name type="scientific">Agathobaculum butyriciproducens</name>
    <dbReference type="NCBI Taxonomy" id="1628085"/>
    <lineage>
        <taxon>Bacteria</taxon>
        <taxon>Bacillati</taxon>
        <taxon>Bacillota</taxon>
        <taxon>Clostridia</taxon>
        <taxon>Eubacteriales</taxon>
        <taxon>Butyricicoccaceae</taxon>
        <taxon>Agathobaculum</taxon>
    </lineage>
</organism>
<dbReference type="PANTHER" id="PTHR46558">
    <property type="entry name" value="TRACRIPTIONAL REGULATORY PROTEIN-RELATED-RELATED"/>
    <property type="match status" value="1"/>
</dbReference>
<dbReference type="InterPro" id="IPR010982">
    <property type="entry name" value="Lambda_DNA-bd_dom_sf"/>
</dbReference>
<accession>A0AAW4W2F3</accession>
<comment type="caution">
    <text evidence="3">The sequence shown here is derived from an EMBL/GenBank/DDBJ whole genome shotgun (WGS) entry which is preliminary data.</text>
</comment>
<dbReference type="SMART" id="SM00530">
    <property type="entry name" value="HTH_XRE"/>
    <property type="match status" value="1"/>
</dbReference>
<dbReference type="GeneID" id="98660249"/>
<evidence type="ECO:0000313" key="4">
    <source>
        <dbReference type="Proteomes" id="UP001298753"/>
    </source>
</evidence>
<proteinExistence type="predicted"/>
<name>A0AAW4W2F3_9FIRM</name>
<feature type="domain" description="HTH cro/C1-type" evidence="2">
    <location>
        <begin position="20"/>
        <end position="74"/>
    </location>
</feature>
<evidence type="ECO:0000259" key="2">
    <source>
        <dbReference type="PROSITE" id="PS50943"/>
    </source>
</evidence>
<dbReference type="Pfam" id="PF01381">
    <property type="entry name" value="HTH_3"/>
    <property type="match status" value="1"/>
</dbReference>
<dbReference type="PANTHER" id="PTHR46558:SF4">
    <property type="entry name" value="DNA-BIDING PHAGE PROTEIN"/>
    <property type="match status" value="1"/>
</dbReference>
<protein>
    <submittedName>
        <fullName evidence="3">Helix-turn-helix domain-containing protein</fullName>
    </submittedName>
</protein>
<dbReference type="PROSITE" id="PS50943">
    <property type="entry name" value="HTH_CROC1"/>
    <property type="match status" value="1"/>
</dbReference>
<evidence type="ECO:0000256" key="1">
    <source>
        <dbReference type="ARBA" id="ARBA00023125"/>
    </source>
</evidence>
<dbReference type="CDD" id="cd00093">
    <property type="entry name" value="HTH_XRE"/>
    <property type="match status" value="1"/>
</dbReference>
<sequence>MRSSTNEFQKDFWEKVGQRIINRRKQLGMTRDQLSDFLQITYKGLSQIERGEHDCSVARLIQISNILNLSLDDLLFGKHELSEHELEQIRTARGRIDLLLENRTETQLNSIYHVLLAIVSYMPLD</sequence>
<keyword evidence="4" id="KW-1185">Reference proteome</keyword>
<keyword evidence="1" id="KW-0238">DNA-binding</keyword>
<evidence type="ECO:0000313" key="3">
    <source>
        <dbReference type="EMBL" id="MCC2177168.1"/>
    </source>
</evidence>
<dbReference type="InterPro" id="IPR001387">
    <property type="entry name" value="Cro/C1-type_HTH"/>
</dbReference>
<dbReference type="Proteomes" id="UP001298753">
    <property type="component" value="Unassembled WGS sequence"/>
</dbReference>